<keyword evidence="1" id="KW-1133">Transmembrane helix</keyword>
<dbReference type="InterPro" id="IPR045860">
    <property type="entry name" value="Snake_toxin-like_sf"/>
</dbReference>
<dbReference type="Proteomes" id="UP000035680">
    <property type="component" value="Unassembled WGS sequence"/>
</dbReference>
<evidence type="ECO:0000313" key="3">
    <source>
        <dbReference type="WBParaSite" id="SVE_0745100.1"/>
    </source>
</evidence>
<dbReference type="AlphaFoldDB" id="A0A0K0FF12"/>
<feature type="transmembrane region" description="Helical" evidence="1">
    <location>
        <begin position="6"/>
        <end position="25"/>
    </location>
</feature>
<dbReference type="SUPFAM" id="SSF57302">
    <property type="entry name" value="Snake toxin-like"/>
    <property type="match status" value="1"/>
</dbReference>
<organism evidence="2 3">
    <name type="scientific">Strongyloides venezuelensis</name>
    <name type="common">Threadworm</name>
    <dbReference type="NCBI Taxonomy" id="75913"/>
    <lineage>
        <taxon>Eukaryota</taxon>
        <taxon>Metazoa</taxon>
        <taxon>Ecdysozoa</taxon>
        <taxon>Nematoda</taxon>
        <taxon>Chromadorea</taxon>
        <taxon>Rhabditida</taxon>
        <taxon>Tylenchina</taxon>
        <taxon>Panagrolaimomorpha</taxon>
        <taxon>Strongyloidoidea</taxon>
        <taxon>Strongyloididae</taxon>
        <taxon>Strongyloides</taxon>
    </lineage>
</organism>
<evidence type="ECO:0000313" key="2">
    <source>
        <dbReference type="Proteomes" id="UP000035680"/>
    </source>
</evidence>
<keyword evidence="2" id="KW-1185">Reference proteome</keyword>
<evidence type="ECO:0000256" key="1">
    <source>
        <dbReference type="SAM" id="Phobius"/>
    </source>
</evidence>
<sequence length="127" mass="14333">MQCPCIIIFIINFFITLTFSIECYFGRGTISQIPTENQICDTAGVGISYCMKMVTGNDFIRGCDTQNLCKNIGPGCKQNQIYSYYTGELCCCNTNKCNSSSNIFQIKSRNMIILIFMISIGLFSRYL</sequence>
<reference evidence="2" key="1">
    <citation type="submission" date="2014-07" db="EMBL/GenBank/DDBJ databases">
        <authorList>
            <person name="Martin A.A"/>
            <person name="De Silva N."/>
        </authorList>
    </citation>
    <scope>NUCLEOTIDE SEQUENCE</scope>
</reference>
<accession>A0A0K0FF12</accession>
<keyword evidence="1" id="KW-0472">Membrane</keyword>
<protein>
    <submittedName>
        <fullName evidence="3">UPAR/Ly6 domain-containing protein</fullName>
    </submittedName>
</protein>
<feature type="transmembrane region" description="Helical" evidence="1">
    <location>
        <begin position="110"/>
        <end position="126"/>
    </location>
</feature>
<proteinExistence type="predicted"/>
<name>A0A0K0FF12_STRVS</name>
<reference evidence="3" key="2">
    <citation type="submission" date="2015-08" db="UniProtKB">
        <authorList>
            <consortium name="WormBaseParasite"/>
        </authorList>
    </citation>
    <scope>IDENTIFICATION</scope>
</reference>
<keyword evidence="1" id="KW-0812">Transmembrane</keyword>
<dbReference type="WBParaSite" id="SVE_0745100.1">
    <property type="protein sequence ID" value="SVE_0745100.1"/>
    <property type="gene ID" value="SVE_0745100"/>
</dbReference>